<dbReference type="AlphaFoldDB" id="B0PA82"/>
<keyword evidence="2" id="KW-1185">Reference proteome</keyword>
<dbReference type="Proteomes" id="UP000003803">
    <property type="component" value="Unassembled WGS sequence"/>
</dbReference>
<reference evidence="1" key="2">
    <citation type="submission" date="2013-09" db="EMBL/GenBank/DDBJ databases">
        <title>Draft genome sequence of Anaerotruncus colihominis(DSM 17241).</title>
        <authorList>
            <person name="Sudarsanam P."/>
            <person name="Ley R."/>
            <person name="Guruge J."/>
            <person name="Turnbaugh P.J."/>
            <person name="Mahowald M."/>
            <person name="Liep D."/>
            <person name="Gordon J."/>
        </authorList>
    </citation>
    <scope>NUCLEOTIDE SEQUENCE</scope>
    <source>
        <strain evidence="1">DSM 17241</strain>
    </source>
</reference>
<gene>
    <name evidence="1" type="ORF">ANACOL_01651</name>
</gene>
<comment type="caution">
    <text evidence="1">The sequence shown here is derived from an EMBL/GenBank/DDBJ whole genome shotgun (WGS) entry which is preliminary data.</text>
</comment>
<proteinExistence type="predicted"/>
<dbReference type="HOGENOM" id="CLU_3246337_0_0_9"/>
<protein>
    <submittedName>
        <fullName evidence="1">Uncharacterized protein</fullName>
    </submittedName>
</protein>
<reference evidence="1" key="1">
    <citation type="submission" date="2007-11" db="EMBL/GenBank/DDBJ databases">
        <authorList>
            <person name="Fulton L."/>
            <person name="Clifton S."/>
            <person name="Fulton B."/>
            <person name="Xu J."/>
            <person name="Minx P."/>
            <person name="Pepin K.H."/>
            <person name="Johnson M."/>
            <person name="Thiruvilangam P."/>
            <person name="Bhonagiri V."/>
            <person name="Nash W.E."/>
            <person name="Mardis E.R."/>
            <person name="Wilson R.K."/>
        </authorList>
    </citation>
    <scope>NUCLEOTIDE SEQUENCE [LARGE SCALE GENOMIC DNA]</scope>
    <source>
        <strain evidence="1">DSM 17241</strain>
    </source>
</reference>
<organism evidence="1 2">
    <name type="scientific">Anaerotruncus colihominis DSM 17241</name>
    <dbReference type="NCBI Taxonomy" id="445972"/>
    <lineage>
        <taxon>Bacteria</taxon>
        <taxon>Bacillati</taxon>
        <taxon>Bacillota</taxon>
        <taxon>Clostridia</taxon>
        <taxon>Eubacteriales</taxon>
        <taxon>Oscillospiraceae</taxon>
        <taxon>Anaerotruncus</taxon>
    </lineage>
</organism>
<name>B0PA82_9FIRM</name>
<dbReference type="EMBL" id="ABGD02000012">
    <property type="protein sequence ID" value="EDS11760.1"/>
    <property type="molecule type" value="Genomic_DNA"/>
</dbReference>
<sequence length="42" mass="4806">MIKKEALRGFFFYRLRFAIYKKLAIRAGASLPGRAGSGQMRQ</sequence>
<evidence type="ECO:0000313" key="2">
    <source>
        <dbReference type="Proteomes" id="UP000003803"/>
    </source>
</evidence>
<accession>B0PA82</accession>
<evidence type="ECO:0000313" key="1">
    <source>
        <dbReference type="EMBL" id="EDS11760.1"/>
    </source>
</evidence>